<name>A0ABS1ASZ0_BURVI</name>
<proteinExistence type="inferred from homology"/>
<evidence type="ECO:0000256" key="7">
    <source>
        <dbReference type="SAM" id="Phobius"/>
    </source>
</evidence>
<reference evidence="9 10" key="1">
    <citation type="submission" date="2020-11" db="EMBL/GenBank/DDBJ databases">
        <title>Enhanced detection system for hospital associated transmission using whole genome sequencing surveillance.</title>
        <authorList>
            <person name="Harrison L.H."/>
            <person name="Van Tyne D."/>
            <person name="Marsh J.W."/>
            <person name="Griffith M.P."/>
            <person name="Snyder D.J."/>
            <person name="Cooper V.S."/>
            <person name="Mustapha M."/>
        </authorList>
    </citation>
    <scope>NUCLEOTIDE SEQUENCE [LARGE SCALE GENOMIC DNA]</scope>
    <source>
        <strain evidence="9 10">BC00020</strain>
    </source>
</reference>
<feature type="transmembrane region" description="Helical" evidence="7">
    <location>
        <begin position="205"/>
        <end position="224"/>
    </location>
</feature>
<dbReference type="Pfam" id="PF01757">
    <property type="entry name" value="Acyl_transf_3"/>
    <property type="match status" value="1"/>
</dbReference>
<evidence type="ECO:0000256" key="4">
    <source>
        <dbReference type="ARBA" id="ARBA00022692"/>
    </source>
</evidence>
<comment type="similarity">
    <text evidence="2">Belongs to the acyltransferase 3 family.</text>
</comment>
<comment type="subcellular location">
    <subcellularLocation>
        <location evidence="1">Cell membrane</location>
        <topology evidence="1">Multi-pass membrane protein</topology>
    </subcellularLocation>
</comment>
<evidence type="ECO:0000259" key="8">
    <source>
        <dbReference type="Pfam" id="PF01757"/>
    </source>
</evidence>
<keyword evidence="4 7" id="KW-0812">Transmembrane</keyword>
<keyword evidence="9" id="KW-0012">Acyltransferase</keyword>
<feature type="transmembrane region" description="Helical" evidence="7">
    <location>
        <begin position="142"/>
        <end position="161"/>
    </location>
</feature>
<dbReference type="Proteomes" id="UP000808215">
    <property type="component" value="Unassembled WGS sequence"/>
</dbReference>
<dbReference type="EMBL" id="JADVKH010000011">
    <property type="protein sequence ID" value="MBJ9686788.1"/>
    <property type="molecule type" value="Genomic_DNA"/>
</dbReference>
<dbReference type="PANTHER" id="PTHR40074">
    <property type="entry name" value="O-ACETYLTRANSFERASE WECH"/>
    <property type="match status" value="1"/>
</dbReference>
<dbReference type="PANTHER" id="PTHR40074:SF2">
    <property type="entry name" value="O-ACETYLTRANSFERASE WECH"/>
    <property type="match status" value="1"/>
</dbReference>
<feature type="transmembrane region" description="Helical" evidence="7">
    <location>
        <begin position="181"/>
        <end position="198"/>
    </location>
</feature>
<evidence type="ECO:0000313" key="9">
    <source>
        <dbReference type="EMBL" id="MBJ9686788.1"/>
    </source>
</evidence>
<feature type="transmembrane region" description="Helical" evidence="7">
    <location>
        <begin position="236"/>
        <end position="258"/>
    </location>
</feature>
<accession>A0ABS1ASZ0</accession>
<comment type="caution">
    <text evidence="9">The sequence shown here is derived from an EMBL/GenBank/DDBJ whole genome shotgun (WGS) entry which is preliminary data.</text>
</comment>
<feature type="transmembrane region" description="Helical" evidence="7">
    <location>
        <begin position="270"/>
        <end position="289"/>
    </location>
</feature>
<dbReference type="InterPro" id="IPR002656">
    <property type="entry name" value="Acyl_transf_3_dom"/>
</dbReference>
<protein>
    <submittedName>
        <fullName evidence="9">Acyltransferase family protein</fullName>
    </submittedName>
</protein>
<keyword evidence="6 7" id="KW-0472">Membrane</keyword>
<evidence type="ECO:0000256" key="5">
    <source>
        <dbReference type="ARBA" id="ARBA00022989"/>
    </source>
</evidence>
<keyword evidence="3" id="KW-1003">Cell membrane</keyword>
<sequence>MDRRFDLLRVLACFMVVVVHVSGADTLSFGPNWWAGNLYDSLARACVPIFFMLSGATLLPKAEPLFVFFKKRFIKVIPPLVVWSSFYLWWLWYNGAPVGGVLDWVAAILRGPTMFHLWFFYAIVGIYLFVPAMRRLYQGSTPVEKWLVLALWFMWVCVYPMAHTFRTGAPLEGPSNNPHSIGYFAPYLGYVLLGAVLNERTWRKTTGAIIFAIGISATAILTWARSAYIGTPVDVFYLYLSPTVTIAAVGLFMFFLGIKRGAPSRFLSSMAQYTVAIYGLHAFVIDPVASRIGLSTVSGIGWIDIPLTSACVFVASAVAVHAWHRCKRLAYLFRRRGAHPA</sequence>
<feature type="transmembrane region" description="Helical" evidence="7">
    <location>
        <begin position="301"/>
        <end position="324"/>
    </location>
</feature>
<keyword evidence="10" id="KW-1185">Reference proteome</keyword>
<dbReference type="GO" id="GO:0016746">
    <property type="term" value="F:acyltransferase activity"/>
    <property type="evidence" value="ECO:0007669"/>
    <property type="project" value="UniProtKB-KW"/>
</dbReference>
<dbReference type="RefSeq" id="WP_200091121.1">
    <property type="nucleotide sequence ID" value="NZ_JADVKH010000011.1"/>
</dbReference>
<evidence type="ECO:0000256" key="2">
    <source>
        <dbReference type="ARBA" id="ARBA00007400"/>
    </source>
</evidence>
<organism evidence="9 10">
    <name type="scientific">Burkholderia vietnamiensis</name>
    <dbReference type="NCBI Taxonomy" id="60552"/>
    <lineage>
        <taxon>Bacteria</taxon>
        <taxon>Pseudomonadati</taxon>
        <taxon>Pseudomonadota</taxon>
        <taxon>Betaproteobacteria</taxon>
        <taxon>Burkholderiales</taxon>
        <taxon>Burkholderiaceae</taxon>
        <taxon>Burkholderia</taxon>
        <taxon>Burkholderia cepacia complex</taxon>
    </lineage>
</organism>
<feature type="transmembrane region" description="Helical" evidence="7">
    <location>
        <begin position="113"/>
        <end position="130"/>
    </location>
</feature>
<keyword evidence="5 7" id="KW-1133">Transmembrane helix</keyword>
<keyword evidence="9" id="KW-0808">Transferase</keyword>
<evidence type="ECO:0000256" key="1">
    <source>
        <dbReference type="ARBA" id="ARBA00004651"/>
    </source>
</evidence>
<evidence type="ECO:0000256" key="3">
    <source>
        <dbReference type="ARBA" id="ARBA00022475"/>
    </source>
</evidence>
<evidence type="ECO:0000256" key="6">
    <source>
        <dbReference type="ARBA" id="ARBA00023136"/>
    </source>
</evidence>
<evidence type="ECO:0000313" key="10">
    <source>
        <dbReference type="Proteomes" id="UP000808215"/>
    </source>
</evidence>
<gene>
    <name evidence="9" type="ORF">I5589_06810</name>
</gene>
<feature type="domain" description="Acyltransferase 3" evidence="8">
    <location>
        <begin position="4"/>
        <end position="316"/>
    </location>
</feature>
<feature type="transmembrane region" description="Helical" evidence="7">
    <location>
        <begin position="72"/>
        <end position="93"/>
    </location>
</feature>
<feature type="transmembrane region" description="Helical" evidence="7">
    <location>
        <begin position="42"/>
        <end position="60"/>
    </location>
</feature>